<organism evidence="1 2">
    <name type="scientific">Marinomonas communis</name>
    <dbReference type="NCBI Taxonomy" id="28254"/>
    <lineage>
        <taxon>Bacteria</taxon>
        <taxon>Pseudomonadati</taxon>
        <taxon>Pseudomonadota</taxon>
        <taxon>Gammaproteobacteria</taxon>
        <taxon>Oceanospirillales</taxon>
        <taxon>Oceanospirillaceae</taxon>
        <taxon>Marinomonas</taxon>
    </lineage>
</organism>
<dbReference type="EMBL" id="SNZA01000005">
    <property type="protein sequence ID" value="TDR06738.1"/>
    <property type="molecule type" value="Genomic_DNA"/>
</dbReference>
<dbReference type="AlphaFoldDB" id="A0A4R6X2R6"/>
<reference evidence="1 2" key="1">
    <citation type="submission" date="2019-03" db="EMBL/GenBank/DDBJ databases">
        <title>Genomic Encyclopedia of Type Strains, Phase IV (KMG-IV): sequencing the most valuable type-strain genomes for metagenomic binning, comparative biology and taxonomic classification.</title>
        <authorList>
            <person name="Goeker M."/>
        </authorList>
    </citation>
    <scope>NUCLEOTIDE SEQUENCE [LARGE SCALE GENOMIC DNA]</scope>
    <source>
        <strain evidence="1 2">DSM 5604</strain>
    </source>
</reference>
<accession>A0A4R6X2R6</accession>
<dbReference type="RefSeq" id="WP_133564012.1">
    <property type="nucleotide sequence ID" value="NZ_SNZA01000005.1"/>
</dbReference>
<dbReference type="Proteomes" id="UP000295729">
    <property type="component" value="Unassembled WGS sequence"/>
</dbReference>
<proteinExistence type="predicted"/>
<dbReference type="InterPro" id="IPR013397">
    <property type="entry name" value="CRISPR-assoc_prot_Csy1"/>
</dbReference>
<protein>
    <submittedName>
        <fullName evidence="1">CRISPR-associated Csy1 family protein</fullName>
    </submittedName>
</protein>
<sequence length="448" mass="51067">MEQEDNKTLSDKILDYINSRKEDRLEKFDKETEKGIKAAKAEDLAAYEQQRFELRVAEEVRFKASVWLDDAAGRAKQLQLVTHALKFTHSDAKGTSIFADQYAGERDFIGTHSLEAPAIDIVGNAAALDVGKLLMLEDNSGKLLVHYIQQEDMSPFQPFTETQAQLAQWLEGFKLAVTAKDPSSNKLAKQLYWPLEEGGYHILMPLFATSLTHDIYDRIQTARFSEEQKTAREARRNDRVSDIHTVEFPDIAVQAFGGTKPQNISQLNSTRGGRAYLLSSAPPTWESQEQPPLKVKSIFKGPFSRKVYPQILGLKKFLVAKLHERSTWEIRNERAQRLDDIVDRLIGYAATVRSFPAGWSSHHECYLPEHQKLWLDPKRCGMDTEFAEAFDLKEWQGQVAEDFSRFLNSELERNSEIATGDVEFVQWKVLTAQELRLVKDDVEGAFHG</sequence>
<comment type="caution">
    <text evidence="1">The sequence shown here is derived from an EMBL/GenBank/DDBJ whole genome shotgun (WGS) entry which is preliminary data.</text>
</comment>
<dbReference type="OrthoDB" id="9815616at2"/>
<dbReference type="Pfam" id="PF09611">
    <property type="entry name" value="Cas_Csy1"/>
    <property type="match status" value="1"/>
</dbReference>
<name>A0A4R6X2R6_9GAMM</name>
<dbReference type="NCBIfam" id="TIGR02564">
    <property type="entry name" value="cas_Csy1"/>
    <property type="match status" value="1"/>
</dbReference>
<evidence type="ECO:0000313" key="2">
    <source>
        <dbReference type="Proteomes" id="UP000295729"/>
    </source>
</evidence>
<keyword evidence="2" id="KW-1185">Reference proteome</keyword>
<evidence type="ECO:0000313" key="1">
    <source>
        <dbReference type="EMBL" id="TDR06738.1"/>
    </source>
</evidence>
<gene>
    <name evidence="1" type="ORF">C8D85_2925</name>
</gene>